<keyword evidence="2" id="KW-0378">Hydrolase</keyword>
<reference evidence="4 5" key="1">
    <citation type="submission" date="2017-03" db="EMBL/GenBank/DDBJ databases">
        <authorList>
            <person name="Afonso C.L."/>
            <person name="Miller P.J."/>
            <person name="Scott M.A."/>
            <person name="Spackman E."/>
            <person name="Goraichik I."/>
            <person name="Dimitrov K.M."/>
            <person name="Suarez D.L."/>
            <person name="Swayne D.E."/>
        </authorList>
    </citation>
    <scope>NUCLEOTIDE SEQUENCE [LARGE SCALE GENOMIC DNA]</scope>
    <source>
        <strain evidence="4 5">CECT 7066</strain>
    </source>
</reference>
<dbReference type="GO" id="GO:0003676">
    <property type="term" value="F:nucleic acid binding"/>
    <property type="evidence" value="ECO:0007669"/>
    <property type="project" value="InterPro"/>
</dbReference>
<feature type="domain" description="HIRAN" evidence="3">
    <location>
        <begin position="2"/>
        <end position="65"/>
    </location>
</feature>
<dbReference type="InterPro" id="IPR014905">
    <property type="entry name" value="HIRAN"/>
</dbReference>
<organism evidence="4 5">
    <name type="scientific">Palleronia marisminoris</name>
    <dbReference type="NCBI Taxonomy" id="315423"/>
    <lineage>
        <taxon>Bacteria</taxon>
        <taxon>Pseudomonadati</taxon>
        <taxon>Pseudomonadota</taxon>
        <taxon>Alphaproteobacteria</taxon>
        <taxon>Rhodobacterales</taxon>
        <taxon>Roseobacteraceae</taxon>
        <taxon>Palleronia</taxon>
    </lineage>
</organism>
<protein>
    <recommendedName>
        <fullName evidence="3">HIRAN domain-containing protein</fullName>
    </recommendedName>
</protein>
<name>A0A1Y5RL13_9RHOB</name>
<dbReference type="Gene3D" id="3.30.70.2330">
    <property type="match status" value="1"/>
</dbReference>
<evidence type="ECO:0000313" key="5">
    <source>
        <dbReference type="Proteomes" id="UP000193870"/>
    </source>
</evidence>
<dbReference type="GO" id="GO:0008270">
    <property type="term" value="F:zinc ion binding"/>
    <property type="evidence" value="ECO:0007669"/>
    <property type="project" value="InterPro"/>
</dbReference>
<dbReference type="EMBL" id="FWFV01000001">
    <property type="protein sequence ID" value="SLN19975.1"/>
    <property type="molecule type" value="Genomic_DNA"/>
</dbReference>
<evidence type="ECO:0000259" key="3">
    <source>
        <dbReference type="Pfam" id="PF08797"/>
    </source>
</evidence>
<dbReference type="Proteomes" id="UP000193870">
    <property type="component" value="Unassembled WGS sequence"/>
</dbReference>
<evidence type="ECO:0000256" key="1">
    <source>
        <dbReference type="ARBA" id="ARBA00022723"/>
    </source>
</evidence>
<keyword evidence="1" id="KW-0479">Metal-binding</keyword>
<accession>A0A1Y5RL13</accession>
<evidence type="ECO:0000256" key="2">
    <source>
        <dbReference type="ARBA" id="ARBA00022801"/>
    </source>
</evidence>
<proteinExistence type="predicted"/>
<dbReference type="GO" id="GO:0016818">
    <property type="term" value="F:hydrolase activity, acting on acid anhydrides, in phosphorus-containing anhydrides"/>
    <property type="evidence" value="ECO:0007669"/>
    <property type="project" value="InterPro"/>
</dbReference>
<dbReference type="AlphaFoldDB" id="A0A1Y5RL13"/>
<sequence>MREHQNDDDARAVAVWTQDGTKLGYVPRIDNQPLTKVMDAGLALRAVVGSDGPDRPRPDIRVEVTLPLA</sequence>
<keyword evidence="5" id="KW-1185">Reference proteome</keyword>
<gene>
    <name evidence="4" type="ORF">PAM7066_00679</name>
</gene>
<dbReference type="Pfam" id="PF08797">
    <property type="entry name" value="HIRAN"/>
    <property type="match status" value="1"/>
</dbReference>
<evidence type="ECO:0000313" key="4">
    <source>
        <dbReference type="EMBL" id="SLN19975.1"/>
    </source>
</evidence>